<dbReference type="InterPro" id="IPR002878">
    <property type="entry name" value="ChsH2_C"/>
</dbReference>
<name>A0A060ZFJ8_9ACTN</name>
<keyword evidence="5" id="KW-1185">Reference proteome</keyword>
<feature type="domain" description="ChsH2 C-terminal OB-fold" evidence="2">
    <location>
        <begin position="64"/>
        <end position="130"/>
    </location>
</feature>
<evidence type="ECO:0000313" key="4">
    <source>
        <dbReference type="EMBL" id="MBP2062770.1"/>
    </source>
</evidence>
<dbReference type="InterPro" id="IPR052513">
    <property type="entry name" value="Thioester_dehydratase-like"/>
</dbReference>
<evidence type="ECO:0000313" key="5">
    <source>
        <dbReference type="Proteomes" id="UP000756710"/>
    </source>
</evidence>
<dbReference type="EMBL" id="LK022848">
    <property type="protein sequence ID" value="CDR04688.1"/>
    <property type="molecule type" value="Genomic_DNA"/>
</dbReference>
<organism evidence="3">
    <name type="scientific">Streptomyces iranensis</name>
    <dbReference type="NCBI Taxonomy" id="576784"/>
    <lineage>
        <taxon>Bacteria</taxon>
        <taxon>Bacillati</taxon>
        <taxon>Actinomycetota</taxon>
        <taxon>Actinomycetes</taxon>
        <taxon>Kitasatosporales</taxon>
        <taxon>Streptomycetaceae</taxon>
        <taxon>Streptomyces</taxon>
        <taxon>Streptomyces violaceusniger group</taxon>
    </lineage>
</organism>
<evidence type="ECO:0000256" key="1">
    <source>
        <dbReference type="SAM" id="MobiDB-lite"/>
    </source>
</evidence>
<dbReference type="PANTHER" id="PTHR34075:SF5">
    <property type="entry name" value="BLR3430 PROTEIN"/>
    <property type="match status" value="1"/>
</dbReference>
<proteinExistence type="predicted"/>
<dbReference type="SUPFAM" id="SSF50249">
    <property type="entry name" value="Nucleic acid-binding proteins"/>
    <property type="match status" value="1"/>
</dbReference>
<feature type="region of interest" description="Disordered" evidence="1">
    <location>
        <begin position="1"/>
        <end position="20"/>
    </location>
</feature>
<dbReference type="Proteomes" id="UP000756710">
    <property type="component" value="Unassembled WGS sequence"/>
</dbReference>
<sequence>MAGALIRMATDPRSQAAAGPRAAPVLKATGHRPVLQGARCSGCSVTVYPADDACPRCGGPADPVALQGTGTLWTWTVQRYEPKSPPYEPPPGGFEPFALGYVELADDVRVAAVLDVDDLDDVRIGMALSVTAGPGVPRARPTTLSEEGS</sequence>
<dbReference type="InterPro" id="IPR012340">
    <property type="entry name" value="NA-bd_OB-fold"/>
</dbReference>
<accession>A0A060ZFJ8</accession>
<evidence type="ECO:0000313" key="3">
    <source>
        <dbReference type="EMBL" id="CDR04688.1"/>
    </source>
</evidence>
<dbReference type="HOGENOM" id="CLU_146761_0_0_11"/>
<dbReference type="EMBL" id="JAGGLR010000009">
    <property type="protein sequence ID" value="MBP2062770.1"/>
    <property type="molecule type" value="Genomic_DNA"/>
</dbReference>
<gene>
    <name evidence="4" type="ORF">J2Z30_003789</name>
    <name evidence="3" type="ORF">SIRAN1783</name>
</gene>
<dbReference type="AlphaFoldDB" id="A0A060ZFJ8"/>
<evidence type="ECO:0000259" key="2">
    <source>
        <dbReference type="Pfam" id="PF01796"/>
    </source>
</evidence>
<dbReference type="PANTHER" id="PTHR34075">
    <property type="entry name" value="BLR3430 PROTEIN"/>
    <property type="match status" value="1"/>
</dbReference>
<reference evidence="3" key="1">
    <citation type="submission" date="2014-05" db="EMBL/GenBank/DDBJ databases">
        <authorList>
            <person name="Horn Fabian"/>
        </authorList>
    </citation>
    <scope>NUCLEOTIDE SEQUENCE</scope>
</reference>
<dbReference type="Pfam" id="PF01796">
    <property type="entry name" value="OB_ChsH2_C"/>
    <property type="match status" value="1"/>
</dbReference>
<reference evidence="4 5" key="2">
    <citation type="submission" date="2021-03" db="EMBL/GenBank/DDBJ databases">
        <title>Genomic Encyclopedia of Type Strains, Phase IV (KMG-IV): sequencing the most valuable type-strain genomes for metagenomic binning, comparative biology and taxonomic classification.</title>
        <authorList>
            <person name="Goeker M."/>
        </authorList>
    </citation>
    <scope>NUCLEOTIDE SEQUENCE [LARGE SCALE GENOMIC DNA]</scope>
    <source>
        <strain evidence="4 5">DSM 41954</strain>
    </source>
</reference>
<protein>
    <submittedName>
        <fullName evidence="4">OB-fold protein</fullName>
    </submittedName>
</protein>